<dbReference type="CDD" id="cd00586">
    <property type="entry name" value="4HBT"/>
    <property type="match status" value="1"/>
</dbReference>
<dbReference type="Proteomes" id="UP001208017">
    <property type="component" value="Unassembled WGS sequence"/>
</dbReference>
<evidence type="ECO:0000256" key="2">
    <source>
        <dbReference type="ARBA" id="ARBA00022801"/>
    </source>
</evidence>
<name>A0ABT3X4G3_9BACL</name>
<keyword evidence="2" id="KW-0378">Hydrolase</keyword>
<dbReference type="PANTHER" id="PTHR31793:SF27">
    <property type="entry name" value="NOVEL THIOESTERASE SUPERFAMILY DOMAIN AND SAPOSIN A-TYPE DOMAIN CONTAINING PROTEIN (0610012H03RIK)"/>
    <property type="match status" value="1"/>
</dbReference>
<evidence type="ECO:0000256" key="1">
    <source>
        <dbReference type="ARBA" id="ARBA00005953"/>
    </source>
</evidence>
<dbReference type="InterPro" id="IPR029069">
    <property type="entry name" value="HotDog_dom_sf"/>
</dbReference>
<dbReference type="NCBIfam" id="TIGR00051">
    <property type="entry name" value="YbgC/FadM family acyl-CoA thioesterase"/>
    <property type="match status" value="1"/>
</dbReference>
<dbReference type="SUPFAM" id="SSF54637">
    <property type="entry name" value="Thioesterase/thiol ester dehydrase-isomerase"/>
    <property type="match status" value="1"/>
</dbReference>
<organism evidence="3 4">
    <name type="scientific">Tumebacillus lacus</name>
    <dbReference type="NCBI Taxonomy" id="2995335"/>
    <lineage>
        <taxon>Bacteria</taxon>
        <taxon>Bacillati</taxon>
        <taxon>Bacillota</taxon>
        <taxon>Bacilli</taxon>
        <taxon>Bacillales</taxon>
        <taxon>Alicyclobacillaceae</taxon>
        <taxon>Tumebacillus</taxon>
    </lineage>
</organism>
<keyword evidence="4" id="KW-1185">Reference proteome</keyword>
<evidence type="ECO:0000313" key="3">
    <source>
        <dbReference type="EMBL" id="MCX7571787.1"/>
    </source>
</evidence>
<dbReference type="PANTHER" id="PTHR31793">
    <property type="entry name" value="4-HYDROXYBENZOYL-COA THIOESTERASE FAMILY MEMBER"/>
    <property type="match status" value="1"/>
</dbReference>
<proteinExistence type="inferred from homology"/>
<dbReference type="EMBL" id="JAPMLT010000013">
    <property type="protein sequence ID" value="MCX7571787.1"/>
    <property type="molecule type" value="Genomic_DNA"/>
</dbReference>
<reference evidence="3 4" key="1">
    <citation type="submission" date="2022-11" db="EMBL/GenBank/DDBJ databases">
        <title>Study of microbial diversity in lake waters.</title>
        <authorList>
            <person name="Zhang J."/>
        </authorList>
    </citation>
    <scope>NUCLEOTIDE SEQUENCE [LARGE SCALE GENOMIC DNA]</scope>
    <source>
        <strain evidence="3 4">DT12</strain>
    </source>
</reference>
<dbReference type="Pfam" id="PF13279">
    <property type="entry name" value="4HBT_2"/>
    <property type="match status" value="1"/>
</dbReference>
<evidence type="ECO:0000313" key="4">
    <source>
        <dbReference type="Proteomes" id="UP001208017"/>
    </source>
</evidence>
<dbReference type="Gene3D" id="3.10.129.10">
    <property type="entry name" value="Hotdog Thioesterase"/>
    <property type="match status" value="1"/>
</dbReference>
<sequence>MYRPFVIEIVPRFSDTDAYGVVHHSNYYKWIEEARFAFTREVLQFEMQDFEERGLRIFVLESSCKHKVPVRYGDRLRVELLITISKVAKWVFHYRVVNAVTGHLHAEAMTSHAYVTPDGKMLLNHPQWLWERVERALEEDPGKYVKDVQR</sequence>
<dbReference type="RefSeq" id="WP_267153038.1">
    <property type="nucleotide sequence ID" value="NZ_JAPMLT010000013.1"/>
</dbReference>
<gene>
    <name evidence="3" type="ORF">OS242_17730</name>
</gene>
<dbReference type="InterPro" id="IPR050563">
    <property type="entry name" value="4-hydroxybenzoyl-CoA_TE"/>
</dbReference>
<dbReference type="InterPro" id="IPR006684">
    <property type="entry name" value="YbgC/YbaW"/>
</dbReference>
<comment type="similarity">
    <text evidence="1">Belongs to the 4-hydroxybenzoyl-CoA thioesterase family.</text>
</comment>
<protein>
    <submittedName>
        <fullName evidence="3">Thioesterase family protein</fullName>
    </submittedName>
</protein>
<dbReference type="PIRSF" id="PIRSF003230">
    <property type="entry name" value="YbgC"/>
    <property type="match status" value="1"/>
</dbReference>
<accession>A0ABT3X4G3</accession>
<comment type="caution">
    <text evidence="3">The sequence shown here is derived from an EMBL/GenBank/DDBJ whole genome shotgun (WGS) entry which is preliminary data.</text>
</comment>